<reference evidence="1" key="1">
    <citation type="journal article" date="2023" name="Mol. Phylogenet. Evol.">
        <title>Genome-scale phylogeny and comparative genomics of the fungal order Sordariales.</title>
        <authorList>
            <person name="Hensen N."/>
            <person name="Bonometti L."/>
            <person name="Westerberg I."/>
            <person name="Brannstrom I.O."/>
            <person name="Guillou S."/>
            <person name="Cros-Aarteil S."/>
            <person name="Calhoun S."/>
            <person name="Haridas S."/>
            <person name="Kuo A."/>
            <person name="Mondo S."/>
            <person name="Pangilinan J."/>
            <person name="Riley R."/>
            <person name="LaButti K."/>
            <person name="Andreopoulos B."/>
            <person name="Lipzen A."/>
            <person name="Chen C."/>
            <person name="Yan M."/>
            <person name="Daum C."/>
            <person name="Ng V."/>
            <person name="Clum A."/>
            <person name="Steindorff A."/>
            <person name="Ohm R.A."/>
            <person name="Martin F."/>
            <person name="Silar P."/>
            <person name="Natvig D.O."/>
            <person name="Lalanne C."/>
            <person name="Gautier V."/>
            <person name="Ament-Velasquez S.L."/>
            <person name="Kruys A."/>
            <person name="Hutchinson M.I."/>
            <person name="Powell A.J."/>
            <person name="Barry K."/>
            <person name="Miller A.N."/>
            <person name="Grigoriev I.V."/>
            <person name="Debuchy R."/>
            <person name="Gladieux P."/>
            <person name="Hiltunen Thoren M."/>
            <person name="Johannesson H."/>
        </authorList>
    </citation>
    <scope>NUCLEOTIDE SEQUENCE</scope>
    <source>
        <strain evidence="1">CBS 118394</strain>
    </source>
</reference>
<gene>
    <name evidence="1" type="ORF">B0H66DRAFT_596879</name>
</gene>
<protein>
    <submittedName>
        <fullName evidence="1">Uncharacterized protein</fullName>
    </submittedName>
</protein>
<reference evidence="1" key="2">
    <citation type="submission" date="2023-06" db="EMBL/GenBank/DDBJ databases">
        <authorList>
            <consortium name="Lawrence Berkeley National Laboratory"/>
            <person name="Haridas S."/>
            <person name="Hensen N."/>
            <person name="Bonometti L."/>
            <person name="Westerberg I."/>
            <person name="Brannstrom I.O."/>
            <person name="Guillou S."/>
            <person name="Cros-Aarteil S."/>
            <person name="Calhoun S."/>
            <person name="Kuo A."/>
            <person name="Mondo S."/>
            <person name="Pangilinan J."/>
            <person name="Riley R."/>
            <person name="Labutti K."/>
            <person name="Andreopoulos B."/>
            <person name="Lipzen A."/>
            <person name="Chen C."/>
            <person name="Yanf M."/>
            <person name="Daum C."/>
            <person name="Ng V."/>
            <person name="Clum A."/>
            <person name="Steindorff A."/>
            <person name="Ohm R."/>
            <person name="Martin F."/>
            <person name="Silar P."/>
            <person name="Natvig D."/>
            <person name="Lalanne C."/>
            <person name="Gautier V."/>
            <person name="Ament-Velasquez S.L."/>
            <person name="Kruys A."/>
            <person name="Hutchinson M.I."/>
            <person name="Powell A.J."/>
            <person name="Barry K."/>
            <person name="Miller A.N."/>
            <person name="Grigoriev I.V."/>
            <person name="Debuchy R."/>
            <person name="Gladieux P."/>
            <person name="Thoren M.H."/>
            <person name="Johannesson H."/>
        </authorList>
    </citation>
    <scope>NUCLEOTIDE SEQUENCE</scope>
    <source>
        <strain evidence="1">CBS 118394</strain>
    </source>
</reference>
<comment type="caution">
    <text evidence="1">The sequence shown here is derived from an EMBL/GenBank/DDBJ whole genome shotgun (WGS) entry which is preliminary data.</text>
</comment>
<dbReference type="Proteomes" id="UP001283341">
    <property type="component" value="Unassembled WGS sequence"/>
</dbReference>
<proteinExistence type="predicted"/>
<name>A0AAE0MFN6_9PEZI</name>
<dbReference type="EMBL" id="JAUEDM010000001">
    <property type="protein sequence ID" value="KAK3329284.1"/>
    <property type="molecule type" value="Genomic_DNA"/>
</dbReference>
<evidence type="ECO:0000313" key="1">
    <source>
        <dbReference type="EMBL" id="KAK3329284.1"/>
    </source>
</evidence>
<dbReference type="AlphaFoldDB" id="A0AAE0MFN6"/>
<sequence>MDKVFETAAHHLIGHFGREAHHHLSKPSSKPADKPVEKWRSTHPFDDLVRVTSSYDHSRQFLGSSLSERWIGRVDPATGNLEYRCLDYNDMIGLQQSDTDVWINNGDDETTVSVEVTEEDAMYDHSAGGERECTIAECILVMIFQRSGTNEDGNVTEYGRGDDGGKNRYKDLSWCTEGAMAQAKARGELRMISLDVQMD</sequence>
<accession>A0AAE0MFN6</accession>
<organism evidence="1 2">
    <name type="scientific">Apodospora peruviana</name>
    <dbReference type="NCBI Taxonomy" id="516989"/>
    <lineage>
        <taxon>Eukaryota</taxon>
        <taxon>Fungi</taxon>
        <taxon>Dikarya</taxon>
        <taxon>Ascomycota</taxon>
        <taxon>Pezizomycotina</taxon>
        <taxon>Sordariomycetes</taxon>
        <taxon>Sordariomycetidae</taxon>
        <taxon>Sordariales</taxon>
        <taxon>Lasiosphaeriaceae</taxon>
        <taxon>Apodospora</taxon>
    </lineage>
</organism>
<keyword evidence="2" id="KW-1185">Reference proteome</keyword>
<evidence type="ECO:0000313" key="2">
    <source>
        <dbReference type="Proteomes" id="UP001283341"/>
    </source>
</evidence>